<evidence type="ECO:0000259" key="7">
    <source>
        <dbReference type="Pfam" id="PF01029"/>
    </source>
</evidence>
<protein>
    <recommendedName>
        <fullName evidence="6">Transcription antitermination protein NusB</fullName>
    </recommendedName>
    <alternativeName>
        <fullName evidence="6">Antitermination factor NusB</fullName>
    </alternativeName>
</protein>
<dbReference type="GO" id="GO:0031564">
    <property type="term" value="P:transcription antitermination"/>
    <property type="evidence" value="ECO:0007669"/>
    <property type="project" value="UniProtKB-KW"/>
</dbReference>
<evidence type="ECO:0000256" key="4">
    <source>
        <dbReference type="ARBA" id="ARBA00023015"/>
    </source>
</evidence>
<feature type="domain" description="NusB/RsmB/TIM44" evidence="7">
    <location>
        <begin position="10"/>
        <end position="139"/>
    </location>
</feature>
<dbReference type="GO" id="GO:0006353">
    <property type="term" value="P:DNA-templated transcription termination"/>
    <property type="evidence" value="ECO:0007669"/>
    <property type="project" value="UniProtKB-UniRule"/>
</dbReference>
<evidence type="ECO:0000256" key="6">
    <source>
        <dbReference type="HAMAP-Rule" id="MF_00073"/>
    </source>
</evidence>
<name>A0A1D9MK70_9ACTO</name>
<comment type="similarity">
    <text evidence="1 6">Belongs to the NusB family.</text>
</comment>
<dbReference type="Pfam" id="PF01029">
    <property type="entry name" value="NusB"/>
    <property type="match status" value="1"/>
</dbReference>
<evidence type="ECO:0000256" key="2">
    <source>
        <dbReference type="ARBA" id="ARBA00022814"/>
    </source>
</evidence>
<dbReference type="RefSeq" id="WP_071164084.1">
    <property type="nucleotide sequence ID" value="NZ_CP017812.1"/>
</dbReference>
<comment type="function">
    <text evidence="6">Involved in transcription antitermination. Required for transcription of ribosomal RNA (rRNA) genes. Binds specifically to the boxA antiterminator sequence of the ribosomal RNA (rrn) operons.</text>
</comment>
<dbReference type="STRING" id="1912795.BK816_04330"/>
<keyword evidence="4 6" id="KW-0805">Transcription regulation</keyword>
<reference evidence="8 9" key="1">
    <citation type="submission" date="2016-10" db="EMBL/GenBank/DDBJ databases">
        <title>Actinomyces aegypiusis sp. nov., isolated from the Aegypius monachus in Qinghai Tibet Plateau China.</title>
        <authorList>
            <person name="Wang Y."/>
        </authorList>
    </citation>
    <scope>NUCLEOTIDE SEQUENCE [LARGE SCALE GENOMIC DNA]</scope>
    <source>
        <strain evidence="8 9">VUL4_3</strain>
    </source>
</reference>
<organism evidence="8 9">
    <name type="scientific">Boudabousia tangfeifanii</name>
    <dbReference type="NCBI Taxonomy" id="1912795"/>
    <lineage>
        <taxon>Bacteria</taxon>
        <taxon>Bacillati</taxon>
        <taxon>Actinomycetota</taxon>
        <taxon>Actinomycetes</taxon>
        <taxon>Actinomycetales</taxon>
        <taxon>Actinomycetaceae</taxon>
        <taxon>Boudabousia</taxon>
    </lineage>
</organism>
<evidence type="ECO:0000256" key="1">
    <source>
        <dbReference type="ARBA" id="ARBA00005952"/>
    </source>
</evidence>
<accession>A0A1D9MK70</accession>
<dbReference type="InterPro" id="IPR006027">
    <property type="entry name" value="NusB_RsmB_TIM44"/>
</dbReference>
<dbReference type="EMBL" id="CP017812">
    <property type="protein sequence ID" value="AOZ72618.1"/>
    <property type="molecule type" value="Genomic_DNA"/>
</dbReference>
<dbReference type="NCBIfam" id="TIGR01951">
    <property type="entry name" value="nusB"/>
    <property type="match status" value="1"/>
</dbReference>
<dbReference type="PANTHER" id="PTHR11078">
    <property type="entry name" value="N UTILIZATION SUBSTANCE PROTEIN B-RELATED"/>
    <property type="match status" value="1"/>
</dbReference>
<dbReference type="SUPFAM" id="SSF48013">
    <property type="entry name" value="NusB-like"/>
    <property type="match status" value="1"/>
</dbReference>
<sequence>MPVRKGSRTKARIRAIDVLFEADERYGGYGPGQLSEVLRHRKEMTAAQTPLPPYAVEIVEGIIQNLAEVDTSIMAHSTRDWQRLPSVDRSILRIAAWEIMCNPEVDGAVAIAEAVGIADTLSSADAPAFINAVLDKVYKDHLANPKPLKAKATAAQAETNFETDDAGFISLPVSDLEEEKETGDFDFQAAYDSEYIDD</sequence>
<keyword evidence="5 6" id="KW-0804">Transcription</keyword>
<dbReference type="AlphaFoldDB" id="A0A1D9MK70"/>
<evidence type="ECO:0000313" key="8">
    <source>
        <dbReference type="EMBL" id="AOZ72618.1"/>
    </source>
</evidence>
<evidence type="ECO:0000313" key="9">
    <source>
        <dbReference type="Proteomes" id="UP000176288"/>
    </source>
</evidence>
<dbReference type="OrthoDB" id="3528057at2"/>
<dbReference type="KEGG" id="avu:BK816_04330"/>
<keyword evidence="2 6" id="KW-0889">Transcription antitermination</keyword>
<dbReference type="GO" id="GO:0003723">
    <property type="term" value="F:RNA binding"/>
    <property type="evidence" value="ECO:0007669"/>
    <property type="project" value="UniProtKB-UniRule"/>
</dbReference>
<evidence type="ECO:0000256" key="5">
    <source>
        <dbReference type="ARBA" id="ARBA00023163"/>
    </source>
</evidence>
<keyword evidence="9" id="KW-1185">Reference proteome</keyword>
<keyword evidence="3 6" id="KW-0694">RNA-binding</keyword>
<evidence type="ECO:0000256" key="3">
    <source>
        <dbReference type="ARBA" id="ARBA00022884"/>
    </source>
</evidence>
<dbReference type="Proteomes" id="UP000176288">
    <property type="component" value="Chromosome"/>
</dbReference>
<dbReference type="Gene3D" id="1.10.940.10">
    <property type="entry name" value="NusB-like"/>
    <property type="match status" value="1"/>
</dbReference>
<dbReference type="InterPro" id="IPR035926">
    <property type="entry name" value="NusB-like_sf"/>
</dbReference>
<proteinExistence type="inferred from homology"/>
<dbReference type="GO" id="GO:0005829">
    <property type="term" value="C:cytosol"/>
    <property type="evidence" value="ECO:0007669"/>
    <property type="project" value="TreeGrafter"/>
</dbReference>
<dbReference type="InterPro" id="IPR011605">
    <property type="entry name" value="NusB_fam"/>
</dbReference>
<gene>
    <name evidence="6" type="primary">nusB</name>
    <name evidence="8" type="ORF">BK816_04330</name>
</gene>
<dbReference type="HAMAP" id="MF_00073">
    <property type="entry name" value="NusB"/>
    <property type="match status" value="1"/>
</dbReference>
<dbReference type="PANTHER" id="PTHR11078:SF3">
    <property type="entry name" value="ANTITERMINATION NUSB DOMAIN-CONTAINING PROTEIN"/>
    <property type="match status" value="1"/>
</dbReference>